<name>A0AAQ1GA21_9GAMM</name>
<organism evidence="1 2">
    <name type="scientific">Halopseudomonas aestusnigri</name>
    <dbReference type="NCBI Taxonomy" id="857252"/>
    <lineage>
        <taxon>Bacteria</taxon>
        <taxon>Pseudomonadati</taxon>
        <taxon>Pseudomonadota</taxon>
        <taxon>Gammaproteobacteria</taxon>
        <taxon>Pseudomonadales</taxon>
        <taxon>Pseudomonadaceae</taxon>
        <taxon>Halopseudomonas</taxon>
    </lineage>
</organism>
<evidence type="ECO:0000313" key="2">
    <source>
        <dbReference type="Proteomes" id="UP000243518"/>
    </source>
</evidence>
<reference evidence="1 2" key="1">
    <citation type="submission" date="2016-10" db="EMBL/GenBank/DDBJ databases">
        <authorList>
            <person name="Varghese N."/>
            <person name="Submissions S."/>
        </authorList>
    </citation>
    <scope>NUCLEOTIDE SEQUENCE [LARGE SCALE GENOMIC DNA]</scope>
    <source>
        <strain evidence="1 2">CECT 8317</strain>
    </source>
</reference>
<dbReference type="Proteomes" id="UP000243518">
    <property type="component" value="Unassembled WGS sequence"/>
</dbReference>
<gene>
    <name evidence="1" type="ORF">SAMN05216586_11566</name>
</gene>
<evidence type="ECO:0000313" key="1">
    <source>
        <dbReference type="EMBL" id="SEG68408.1"/>
    </source>
</evidence>
<dbReference type="EMBL" id="FNVE01000015">
    <property type="protein sequence ID" value="SEG68408.1"/>
    <property type="molecule type" value="Genomic_DNA"/>
</dbReference>
<comment type="caution">
    <text evidence="1">The sequence shown here is derived from an EMBL/GenBank/DDBJ whole genome shotgun (WGS) entry which is preliminary data.</text>
</comment>
<accession>A0AAQ1GA21</accession>
<dbReference type="AlphaFoldDB" id="A0AAQ1GA21"/>
<sequence>MDMKSLSERVSTLYSAWNDLLIGGKPCSDDNILHEVTHNWHDSKSEWCSELPSMKQHAILTPTGFGKRTNGGTLRLPNI</sequence>
<protein>
    <submittedName>
        <fullName evidence="1">Uncharacterized protein</fullName>
    </submittedName>
</protein>
<dbReference type="RefSeq" id="WP_160003203.1">
    <property type="nucleotide sequence ID" value="NZ_FNVE01000015.1"/>
</dbReference>
<keyword evidence="2" id="KW-1185">Reference proteome</keyword>
<proteinExistence type="predicted"/>